<proteinExistence type="predicted"/>
<dbReference type="Gene3D" id="3.30.70.330">
    <property type="match status" value="2"/>
</dbReference>
<keyword evidence="7" id="KW-1185">Reference proteome</keyword>
<dbReference type="Proteomes" id="UP000284706">
    <property type="component" value="Unassembled WGS sequence"/>
</dbReference>
<feature type="compositionally biased region" description="Low complexity" evidence="4">
    <location>
        <begin position="734"/>
        <end position="744"/>
    </location>
</feature>
<feature type="region of interest" description="Disordered" evidence="4">
    <location>
        <begin position="577"/>
        <end position="623"/>
    </location>
</feature>
<organism evidence="6 7">
    <name type="scientific">Gymnopilus dilepis</name>
    <dbReference type="NCBI Taxonomy" id="231916"/>
    <lineage>
        <taxon>Eukaryota</taxon>
        <taxon>Fungi</taxon>
        <taxon>Dikarya</taxon>
        <taxon>Basidiomycota</taxon>
        <taxon>Agaricomycotina</taxon>
        <taxon>Agaricomycetes</taxon>
        <taxon>Agaricomycetidae</taxon>
        <taxon>Agaricales</taxon>
        <taxon>Agaricineae</taxon>
        <taxon>Hymenogastraceae</taxon>
        <taxon>Gymnopilus</taxon>
    </lineage>
</organism>
<dbReference type="InterPro" id="IPR012677">
    <property type="entry name" value="Nucleotide-bd_a/b_plait_sf"/>
</dbReference>
<evidence type="ECO:0000256" key="1">
    <source>
        <dbReference type="ARBA" id="ARBA00022737"/>
    </source>
</evidence>
<dbReference type="EMBL" id="NHYE01005417">
    <property type="protein sequence ID" value="PPQ73209.1"/>
    <property type="molecule type" value="Genomic_DNA"/>
</dbReference>
<evidence type="ECO:0000256" key="4">
    <source>
        <dbReference type="SAM" id="MobiDB-lite"/>
    </source>
</evidence>
<dbReference type="InParanoid" id="A0A409W3X1"/>
<feature type="compositionally biased region" description="Low complexity" evidence="4">
    <location>
        <begin position="411"/>
        <end position="425"/>
    </location>
</feature>
<sequence length="1483" mass="155411">MSGEKRRTPRSAISTPTPPASSASPAHSHSPTVTAPAHTLHTQQPQQYQLSPHSIANLNMGDAPNIAMPPTPPADHPSGGNSGGSATRIGAPSFAAVVSASPPTARSSSTTLYSAQPAQEHVQSPLGVNLTKNSDVSRGVAPSVSTDPPQTISVSRDAHHRSPSGGSLTSSSRYHSPLASPGGSAGHGGHSIHASDVDHATVSIPNLANATVISSPSLIQEEGGVVAAIGSDVEPDTDSAGHDSGESSDDVEIYLDTLGLHDSAARMHVANVGHASTGSATRSSPNPKPLSQSAQDNQGQVSVSAARGSPNSSMVGAQALQDQQRQPTSITPPNKSISPSHPTSLFSTLNAQNTDSNLNSGGLRASNGPNSASPSQTAAATGVNESSGAAGLGAGSVGTIARNGLSPLPVPLSNPLSTSPSNSSPAALEHANSLQSQQYSQSNFSEQYQQQRHIPVSNHGRNLTRPSVYSTIPLPEVDDHTQVPQSSEYGHAAADSDRQQQLDLDRQHQHHLQLQQQEQDEQHQRMYGQSGMGSVHGPQGHAEIDISGLAGLSIGGDGRAQQQHQQQQFSLGITSSQTLPSISTSGPFDFDSSPNTYTGPSIDGSGSAFPTSASESTLLGSGAGSASTLNLGPKTPNVYINGLPPHFPEDQLFALASPFGEVRSVRTFTRHVRDSESGYGFVLFETIEAAEKCIMTLRKYRNLHPTFSKQIHKIPGTIYAQGSTGPSSWDEHGSAGSEGSSPGSVNSAPLSAEASFKARMESLQDPTSTNLYMEGLPLSIDEPTLAALVSPHRIISSRFFQTRLSNPPRIIAFVRLETRVGAEEVIERLHGRMVRGWNDAGSRISVRFADTSEQRELRRQERTAQEGDGSPGRLTIAQAALLNLRGQQLKASNSGASVASQGLARNGGFSTSVSAPDFLSNANLNLPPVIGTSGGGLRNAGSVSGGSSPAFEVDYSLAPGRSVIGSRSRSPYQLQSQGQYSLGHTPPPPAAASLPHTGHGADPAMHALLDTLRSTGVPFRPNAVGGRYGDTSSGDYDYNGISAHRGAGLGHHQPQQYQDQQLHLHQAHHLSSSQSLDNLHHPYGQAHTRPAPAYTRSGYTATEEYIMRAHAENAAVTAHVQAQHQHQHIVDRRRPAPLDLRRHRSVDEPEGLDYQDPSSDGGPANIAVGVRAYRAQASVGRVGPGQSLTPSSSSSFGMLGSSASMPAISSIGGFRLSGVSASAGASPLVGVSEEEYHSSTGNEGEQRHASSIYSAHISARLARDHHVQRPPMPLSPSLGVPSSNQDPSLSNTAGDTINYQHAAAHMRSTTLPQHRPRERGHYQQNSMSMPAQNLRTPQHASVAAMSGPRGIDGAPGSNDTIHENDGQDQQQQQLDSRDSRHSIIASMNNIASGPARSPLFADLVDSSSTDHSPSLISPTLTYSSQTPSTLSPATPFFGSFHSQSDGFGEKNGVDQAHHHQPKKQGSGVAMNPSSLRSLTSEGA</sequence>
<feature type="compositionally biased region" description="Low complexity" evidence="4">
    <location>
        <begin position="91"/>
        <end position="111"/>
    </location>
</feature>
<feature type="region of interest" description="Disordered" evidence="4">
    <location>
        <begin position="274"/>
        <end position="383"/>
    </location>
</feature>
<feature type="compositionally biased region" description="Polar residues" evidence="4">
    <location>
        <begin position="143"/>
        <end position="154"/>
    </location>
</feature>
<feature type="compositionally biased region" description="Low complexity" evidence="4">
    <location>
        <begin position="163"/>
        <end position="182"/>
    </location>
</feature>
<name>A0A409W3X1_9AGAR</name>
<feature type="region of interest" description="Disordered" evidence="4">
    <location>
        <begin position="1329"/>
        <end position="1379"/>
    </location>
</feature>
<feature type="region of interest" description="Disordered" evidence="4">
    <location>
        <begin position="722"/>
        <end position="751"/>
    </location>
</feature>
<feature type="region of interest" description="Disordered" evidence="4">
    <location>
        <begin position="851"/>
        <end position="872"/>
    </location>
</feature>
<dbReference type="Pfam" id="PF00076">
    <property type="entry name" value="RRM_1"/>
    <property type="match status" value="1"/>
</dbReference>
<dbReference type="InterPro" id="IPR035979">
    <property type="entry name" value="RBD_domain_sf"/>
</dbReference>
<dbReference type="GO" id="GO:0003723">
    <property type="term" value="F:RNA binding"/>
    <property type="evidence" value="ECO:0007669"/>
    <property type="project" value="UniProtKB-UniRule"/>
</dbReference>
<feature type="compositionally biased region" description="Polar residues" evidence="4">
    <location>
        <begin position="1405"/>
        <end position="1432"/>
    </location>
</feature>
<feature type="compositionally biased region" description="Polar residues" evidence="4">
    <location>
        <begin position="274"/>
        <end position="360"/>
    </location>
</feature>
<feature type="compositionally biased region" description="Polar residues" evidence="4">
    <location>
        <begin position="577"/>
        <end position="599"/>
    </location>
</feature>
<feature type="domain" description="RRM" evidence="5">
    <location>
        <begin position="769"/>
        <end position="851"/>
    </location>
</feature>
<dbReference type="PANTHER" id="PTHR24012">
    <property type="entry name" value="RNA BINDING PROTEIN"/>
    <property type="match status" value="1"/>
</dbReference>
<feature type="compositionally biased region" description="Basic and acidic residues" evidence="4">
    <location>
        <begin position="851"/>
        <end position="865"/>
    </location>
</feature>
<dbReference type="PROSITE" id="PS50102">
    <property type="entry name" value="RRM"/>
    <property type="match status" value="2"/>
</dbReference>
<dbReference type="SMART" id="SM00360">
    <property type="entry name" value="RRM"/>
    <property type="match status" value="2"/>
</dbReference>
<evidence type="ECO:0000256" key="2">
    <source>
        <dbReference type="ARBA" id="ARBA00022884"/>
    </source>
</evidence>
<gene>
    <name evidence="6" type="ORF">CVT26_015045</name>
</gene>
<feature type="compositionally biased region" description="Basic and acidic residues" evidence="4">
    <location>
        <begin position="494"/>
        <end position="507"/>
    </location>
</feature>
<keyword evidence="2 3" id="KW-0694">RNA-binding</keyword>
<evidence type="ECO:0000259" key="5">
    <source>
        <dbReference type="PROSITE" id="PS50102"/>
    </source>
</evidence>
<dbReference type="STRING" id="231916.A0A409W3X1"/>
<feature type="compositionally biased region" description="Low complexity" evidence="4">
    <location>
        <begin position="10"/>
        <end position="32"/>
    </location>
</feature>
<evidence type="ECO:0000256" key="3">
    <source>
        <dbReference type="PROSITE-ProRule" id="PRU00176"/>
    </source>
</evidence>
<dbReference type="OrthoDB" id="271725at2759"/>
<feature type="compositionally biased region" description="Polar residues" evidence="4">
    <location>
        <begin position="367"/>
        <end position="383"/>
    </location>
</feature>
<evidence type="ECO:0000313" key="7">
    <source>
        <dbReference type="Proteomes" id="UP000284706"/>
    </source>
</evidence>
<dbReference type="InterPro" id="IPR000504">
    <property type="entry name" value="RRM_dom"/>
</dbReference>
<accession>A0A409W3X1</accession>
<feature type="compositionally biased region" description="Basic and acidic residues" evidence="4">
    <location>
        <begin position="1447"/>
        <end position="1457"/>
    </location>
</feature>
<dbReference type="SUPFAM" id="SSF54928">
    <property type="entry name" value="RNA-binding domain, RBD"/>
    <property type="match status" value="1"/>
</dbReference>
<feature type="domain" description="RRM" evidence="5">
    <location>
        <begin position="636"/>
        <end position="710"/>
    </location>
</feature>
<feature type="region of interest" description="Disordered" evidence="4">
    <location>
        <begin position="411"/>
        <end position="542"/>
    </location>
</feature>
<keyword evidence="1" id="KW-0677">Repeat</keyword>
<feature type="compositionally biased region" description="Polar residues" evidence="4">
    <location>
        <begin position="40"/>
        <end position="57"/>
    </location>
</feature>
<evidence type="ECO:0000313" key="6">
    <source>
        <dbReference type="EMBL" id="PPQ73209.1"/>
    </source>
</evidence>
<reference evidence="6 7" key="1">
    <citation type="journal article" date="2018" name="Evol. Lett.">
        <title>Horizontal gene cluster transfer increased hallucinogenic mushroom diversity.</title>
        <authorList>
            <person name="Reynolds H.T."/>
            <person name="Vijayakumar V."/>
            <person name="Gluck-Thaler E."/>
            <person name="Korotkin H.B."/>
            <person name="Matheny P.B."/>
            <person name="Slot J.C."/>
        </authorList>
    </citation>
    <scope>NUCLEOTIDE SEQUENCE [LARGE SCALE GENOMIC DNA]</scope>
    <source>
        <strain evidence="6 7">SRW20</strain>
    </source>
</reference>
<feature type="compositionally biased region" description="Low complexity" evidence="4">
    <location>
        <begin position="611"/>
        <end position="623"/>
    </location>
</feature>
<feature type="region of interest" description="Disordered" evidence="4">
    <location>
        <begin position="1404"/>
        <end position="1483"/>
    </location>
</feature>
<feature type="compositionally biased region" description="Polar residues" evidence="4">
    <location>
        <begin position="1471"/>
        <end position="1483"/>
    </location>
</feature>
<feature type="compositionally biased region" description="Polar residues" evidence="4">
    <location>
        <begin position="1280"/>
        <end position="1294"/>
    </location>
</feature>
<feature type="region of interest" description="Disordered" evidence="4">
    <location>
        <begin position="1267"/>
        <end position="1294"/>
    </location>
</feature>
<feature type="compositionally biased region" description="Low complexity" evidence="4">
    <location>
        <begin position="433"/>
        <end position="451"/>
    </location>
</feature>
<feature type="region of interest" description="Disordered" evidence="4">
    <location>
        <begin position="962"/>
        <end position="1003"/>
    </location>
</feature>
<feature type="compositionally biased region" description="Polar residues" evidence="4">
    <location>
        <begin position="1329"/>
        <end position="1339"/>
    </location>
</feature>
<comment type="caution">
    <text evidence="6">The sequence shown here is derived from an EMBL/GenBank/DDBJ whole genome shotgun (WGS) entry which is preliminary data.</text>
</comment>
<feature type="compositionally biased region" description="Polar residues" evidence="4">
    <location>
        <begin position="459"/>
        <end position="470"/>
    </location>
</feature>
<feature type="compositionally biased region" description="Polar residues" evidence="4">
    <location>
        <begin position="965"/>
        <end position="982"/>
    </location>
</feature>
<protein>
    <recommendedName>
        <fullName evidence="5">RRM domain-containing protein</fullName>
    </recommendedName>
</protein>
<feature type="region of interest" description="Disordered" evidence="4">
    <location>
        <begin position="1"/>
        <end position="193"/>
    </location>
</feature>